<gene>
    <name evidence="2" type="ORF">M23134_00512</name>
</gene>
<reference evidence="2 3" key="1">
    <citation type="submission" date="2007-01" db="EMBL/GenBank/DDBJ databases">
        <authorList>
            <person name="Haygood M."/>
            <person name="Podell S."/>
            <person name="Anderson C."/>
            <person name="Hopkinson B."/>
            <person name="Roe K."/>
            <person name="Barbeau K."/>
            <person name="Gaasterland T."/>
            <person name="Ferriera S."/>
            <person name="Johnson J."/>
            <person name="Kravitz S."/>
            <person name="Beeson K."/>
            <person name="Sutton G."/>
            <person name="Rogers Y.-H."/>
            <person name="Friedman R."/>
            <person name="Frazier M."/>
            <person name="Venter J.C."/>
        </authorList>
    </citation>
    <scope>NUCLEOTIDE SEQUENCE [LARGE SCALE GENOMIC DNA]</scope>
    <source>
        <strain evidence="2 3">ATCC 23134</strain>
    </source>
</reference>
<dbReference type="Proteomes" id="UP000004095">
    <property type="component" value="Unassembled WGS sequence"/>
</dbReference>
<dbReference type="EMBL" id="AAWS01000010">
    <property type="protein sequence ID" value="EAY29628.1"/>
    <property type="molecule type" value="Genomic_DNA"/>
</dbReference>
<sequence>MIKHKFQEIFPLRISTTRWVIIILVEFWSVAMLVTPNNTTNGYFKAEVNGKTITTKDVRLIYLSDNRFNINCYPGNKAFCFRSESGNWKVIYLHNYQSRSSTVGSVSNVNLSAQWSGNKKVRIAFSFDLEVDISGETLYQKVRNGIVETNFETSDEKIARNSFNIMMMYVDIALGLLVNIPLLYFIFLAYDGLIIKEIQTSSGKALTGHAAVAEGRRFLRRAIIAACVALVVWFVPDLLGMLFEAL</sequence>
<evidence type="ECO:0000313" key="3">
    <source>
        <dbReference type="Proteomes" id="UP000004095"/>
    </source>
</evidence>
<organism evidence="2 3">
    <name type="scientific">Microscilla marina ATCC 23134</name>
    <dbReference type="NCBI Taxonomy" id="313606"/>
    <lineage>
        <taxon>Bacteria</taxon>
        <taxon>Pseudomonadati</taxon>
        <taxon>Bacteroidota</taxon>
        <taxon>Cytophagia</taxon>
        <taxon>Cytophagales</taxon>
        <taxon>Microscillaceae</taxon>
        <taxon>Microscilla</taxon>
    </lineage>
</organism>
<evidence type="ECO:0000256" key="1">
    <source>
        <dbReference type="SAM" id="Phobius"/>
    </source>
</evidence>
<dbReference type="AlphaFoldDB" id="A1ZJ92"/>
<keyword evidence="1" id="KW-0472">Membrane</keyword>
<keyword evidence="3" id="KW-1185">Reference proteome</keyword>
<keyword evidence="1" id="KW-0812">Transmembrane</keyword>
<feature type="transmembrane region" description="Helical" evidence="1">
    <location>
        <begin position="166"/>
        <end position="190"/>
    </location>
</feature>
<protein>
    <submittedName>
        <fullName evidence="2">Uncharacterized protein</fullName>
    </submittedName>
</protein>
<dbReference type="RefSeq" id="WP_002696086.1">
    <property type="nucleotide sequence ID" value="NZ_AAWS01000010.1"/>
</dbReference>
<evidence type="ECO:0000313" key="2">
    <source>
        <dbReference type="EMBL" id="EAY29628.1"/>
    </source>
</evidence>
<feature type="transmembrane region" description="Helical" evidence="1">
    <location>
        <begin position="222"/>
        <end position="243"/>
    </location>
</feature>
<proteinExistence type="predicted"/>
<comment type="caution">
    <text evidence="2">The sequence shown here is derived from an EMBL/GenBank/DDBJ whole genome shotgun (WGS) entry which is preliminary data.</text>
</comment>
<keyword evidence="1" id="KW-1133">Transmembrane helix</keyword>
<accession>A1ZJ92</accession>
<name>A1ZJ92_MICM2</name>